<accession>A0ABU6W365</accession>
<dbReference type="EMBL" id="JASCZI010181248">
    <property type="protein sequence ID" value="MED6179667.1"/>
    <property type="molecule type" value="Genomic_DNA"/>
</dbReference>
<protein>
    <submittedName>
        <fullName evidence="2">Uncharacterized protein</fullName>
    </submittedName>
</protein>
<comment type="caution">
    <text evidence="2">The sequence shown here is derived from an EMBL/GenBank/DDBJ whole genome shotgun (WGS) entry which is preliminary data.</text>
</comment>
<evidence type="ECO:0000313" key="2">
    <source>
        <dbReference type="EMBL" id="MED6179667.1"/>
    </source>
</evidence>
<evidence type="ECO:0000256" key="1">
    <source>
        <dbReference type="SAM" id="MobiDB-lite"/>
    </source>
</evidence>
<organism evidence="2 3">
    <name type="scientific">Stylosanthes scabra</name>
    <dbReference type="NCBI Taxonomy" id="79078"/>
    <lineage>
        <taxon>Eukaryota</taxon>
        <taxon>Viridiplantae</taxon>
        <taxon>Streptophyta</taxon>
        <taxon>Embryophyta</taxon>
        <taxon>Tracheophyta</taxon>
        <taxon>Spermatophyta</taxon>
        <taxon>Magnoliopsida</taxon>
        <taxon>eudicotyledons</taxon>
        <taxon>Gunneridae</taxon>
        <taxon>Pentapetalae</taxon>
        <taxon>rosids</taxon>
        <taxon>fabids</taxon>
        <taxon>Fabales</taxon>
        <taxon>Fabaceae</taxon>
        <taxon>Papilionoideae</taxon>
        <taxon>50 kb inversion clade</taxon>
        <taxon>dalbergioids sensu lato</taxon>
        <taxon>Dalbergieae</taxon>
        <taxon>Pterocarpus clade</taxon>
        <taxon>Stylosanthes</taxon>
    </lineage>
</organism>
<sequence length="99" mass="11745">MICARKELVDEYWKNMMMEQPMPESIKELIDEDDKEEVLSSSSSSSESEDVGKDHRFTRNFDIKPNVILYHTTHHHKHEPDEPQFMITKSTNHEKGWLN</sequence>
<feature type="region of interest" description="Disordered" evidence="1">
    <location>
        <begin position="23"/>
        <end position="57"/>
    </location>
</feature>
<dbReference type="PANTHER" id="PTHR33731:SF17">
    <property type="entry name" value="ORGAN-SPECIFIC PROTEIN P4-LIKE"/>
    <property type="match status" value="1"/>
</dbReference>
<gene>
    <name evidence="2" type="ORF">PIB30_002995</name>
</gene>
<name>A0ABU6W365_9FABA</name>
<keyword evidence="3" id="KW-1185">Reference proteome</keyword>
<dbReference type="InterPro" id="IPR024489">
    <property type="entry name" value="Organ_specific_prot"/>
</dbReference>
<evidence type="ECO:0000313" key="3">
    <source>
        <dbReference type="Proteomes" id="UP001341840"/>
    </source>
</evidence>
<feature type="region of interest" description="Disordered" evidence="1">
    <location>
        <begin position="75"/>
        <end position="99"/>
    </location>
</feature>
<dbReference type="Proteomes" id="UP001341840">
    <property type="component" value="Unassembled WGS sequence"/>
</dbReference>
<reference evidence="2 3" key="1">
    <citation type="journal article" date="2023" name="Plants (Basel)">
        <title>Bridging the Gap: Combining Genomics and Transcriptomics Approaches to Understand Stylosanthes scabra, an Orphan Legume from the Brazilian Caatinga.</title>
        <authorList>
            <person name="Ferreira-Neto J.R.C."/>
            <person name="da Silva M.D."/>
            <person name="Binneck E."/>
            <person name="de Melo N.F."/>
            <person name="da Silva R.H."/>
            <person name="de Melo A.L.T.M."/>
            <person name="Pandolfi V."/>
            <person name="Bustamante F.O."/>
            <person name="Brasileiro-Vidal A.C."/>
            <person name="Benko-Iseppon A.M."/>
        </authorList>
    </citation>
    <scope>NUCLEOTIDE SEQUENCE [LARGE SCALE GENOMIC DNA]</scope>
    <source>
        <tissue evidence="2">Leaves</tissue>
    </source>
</reference>
<dbReference type="PANTHER" id="PTHR33731">
    <property type="entry name" value="PROTEIN, PUTATIVE-RELATED"/>
    <property type="match status" value="1"/>
</dbReference>
<proteinExistence type="predicted"/>
<dbReference type="Pfam" id="PF10950">
    <property type="entry name" value="Organ_specific"/>
    <property type="match status" value="1"/>
</dbReference>